<proteinExistence type="predicted"/>
<dbReference type="InterPro" id="IPR007867">
    <property type="entry name" value="GMC_OxRtase_C"/>
</dbReference>
<protein>
    <submittedName>
        <fullName evidence="2">GMC oxidoreductase</fullName>
    </submittedName>
</protein>
<dbReference type="Gene3D" id="3.50.50.60">
    <property type="entry name" value="FAD/NAD(P)-binding domain"/>
    <property type="match status" value="1"/>
</dbReference>
<accession>A0A1G4S8N4</accession>
<sequence>MVDDVLKVSGTDGLRVGDSSTMPRITTGNTMALCVVIGEGAAGSNRASHCLMA</sequence>
<dbReference type="GO" id="GO:0016614">
    <property type="term" value="F:oxidoreductase activity, acting on CH-OH group of donors"/>
    <property type="evidence" value="ECO:0007669"/>
    <property type="project" value="InterPro"/>
</dbReference>
<evidence type="ECO:0000313" key="2">
    <source>
        <dbReference type="EMBL" id="SCW65554.1"/>
    </source>
</evidence>
<name>A0A1G4S8N4_9HYPH</name>
<reference evidence="2 3" key="1">
    <citation type="submission" date="2016-10" db="EMBL/GenBank/DDBJ databases">
        <authorList>
            <person name="de Groot N.N."/>
        </authorList>
    </citation>
    <scope>NUCLEOTIDE SEQUENCE [LARGE SCALE GENOMIC DNA]</scope>
    <source>
        <strain evidence="2 3">CGMCC 1.3401</strain>
    </source>
</reference>
<dbReference type="Proteomes" id="UP000199542">
    <property type="component" value="Unassembled WGS sequence"/>
</dbReference>
<dbReference type="AlphaFoldDB" id="A0A1G4S8N4"/>
<gene>
    <name evidence="2" type="ORF">SAMN02927900_03464</name>
</gene>
<dbReference type="EMBL" id="FMTM01000005">
    <property type="protein sequence ID" value="SCW65554.1"/>
    <property type="molecule type" value="Genomic_DNA"/>
</dbReference>
<dbReference type="SUPFAM" id="SSF51905">
    <property type="entry name" value="FAD/NAD(P)-binding domain"/>
    <property type="match status" value="1"/>
</dbReference>
<evidence type="ECO:0000313" key="3">
    <source>
        <dbReference type="Proteomes" id="UP000199542"/>
    </source>
</evidence>
<feature type="domain" description="Glucose-methanol-choline oxidoreductase C-terminal" evidence="1">
    <location>
        <begin position="2"/>
        <end position="38"/>
    </location>
</feature>
<dbReference type="InterPro" id="IPR036188">
    <property type="entry name" value="FAD/NAD-bd_sf"/>
</dbReference>
<dbReference type="Pfam" id="PF05199">
    <property type="entry name" value="GMC_oxred_C"/>
    <property type="match status" value="1"/>
</dbReference>
<evidence type="ECO:0000259" key="1">
    <source>
        <dbReference type="Pfam" id="PF05199"/>
    </source>
</evidence>
<organism evidence="2 3">
    <name type="scientific">Rhizobium mongolense subsp. loessense</name>
    <dbReference type="NCBI Taxonomy" id="158890"/>
    <lineage>
        <taxon>Bacteria</taxon>
        <taxon>Pseudomonadati</taxon>
        <taxon>Pseudomonadota</taxon>
        <taxon>Alphaproteobacteria</taxon>
        <taxon>Hyphomicrobiales</taxon>
        <taxon>Rhizobiaceae</taxon>
        <taxon>Rhizobium/Agrobacterium group</taxon>
        <taxon>Rhizobium</taxon>
    </lineage>
</organism>